<accession>A0AA38RUX0</accession>
<evidence type="ECO:0000313" key="2">
    <source>
        <dbReference type="EMBL" id="KAJ9157168.1"/>
    </source>
</evidence>
<dbReference type="Proteomes" id="UP001174691">
    <property type="component" value="Unassembled WGS sequence"/>
</dbReference>
<evidence type="ECO:0000256" key="1">
    <source>
        <dbReference type="SAM" id="MobiDB-lite"/>
    </source>
</evidence>
<feature type="region of interest" description="Disordered" evidence="1">
    <location>
        <begin position="1"/>
        <end position="43"/>
    </location>
</feature>
<protein>
    <submittedName>
        <fullName evidence="2">Uncharacterized protein</fullName>
    </submittedName>
</protein>
<dbReference type="EMBL" id="JANBVN010000044">
    <property type="protein sequence ID" value="KAJ9157168.1"/>
    <property type="molecule type" value="Genomic_DNA"/>
</dbReference>
<evidence type="ECO:0000313" key="3">
    <source>
        <dbReference type="Proteomes" id="UP001174691"/>
    </source>
</evidence>
<name>A0AA38RUX0_9PEZI</name>
<feature type="compositionally biased region" description="Acidic residues" evidence="1">
    <location>
        <begin position="24"/>
        <end position="43"/>
    </location>
</feature>
<organism evidence="2 3">
    <name type="scientific">Coniochaeta hoffmannii</name>
    <dbReference type="NCBI Taxonomy" id="91930"/>
    <lineage>
        <taxon>Eukaryota</taxon>
        <taxon>Fungi</taxon>
        <taxon>Dikarya</taxon>
        <taxon>Ascomycota</taxon>
        <taxon>Pezizomycotina</taxon>
        <taxon>Sordariomycetes</taxon>
        <taxon>Sordariomycetidae</taxon>
        <taxon>Coniochaetales</taxon>
        <taxon>Coniochaetaceae</taxon>
        <taxon>Coniochaeta</taxon>
    </lineage>
</organism>
<sequence>MDDHGYGEASSQVAVQSGPVPSDTESDADIGIDDDDEFIDDKEDEKDEYYWESLLSDHARTSTQGTPFITASLIGSTAGEDPKQTLAMVKSEQQHILAAIGMLMVMDEGEFELWRGLYGGKLFKSDAHWDVKYPAKARDVLEAWVQRLRVLYEERLDIQLRADERRALGRANESTYVAEMTLSDWYTDRCIVSGNNGTEVVPMLPDFLSEDEMENFWAALSWFFPPELIQEWRQAATEPGDVMTNKVVIGASLNGTWAHGEIAFRPLQLSHDANDLHLQFFQLSHTKSADDILEYRPPDSRRNRIFDVRRDSFPVVQSENILHLHSVDHTRYPLPNYHLLGLQWHLTRALRACRTPELLRILFDDSDYDGRAERENYKPRSYDPCARHTPWLSHFLIDSAVEERIIRGRDVPIWKERLDPDGELRAEGKGWVYYRSGGWEYVVDHSNCERVLIGGYNNPGVEWEYVAGYDKDGTCQ</sequence>
<gene>
    <name evidence="2" type="ORF">NKR19_g3800</name>
</gene>
<dbReference type="AlphaFoldDB" id="A0AA38RUX0"/>
<keyword evidence="3" id="KW-1185">Reference proteome</keyword>
<reference evidence="2" key="1">
    <citation type="submission" date="2022-07" db="EMBL/GenBank/DDBJ databases">
        <title>Fungi with potential for degradation of polypropylene.</title>
        <authorList>
            <person name="Gostincar C."/>
        </authorList>
    </citation>
    <scope>NUCLEOTIDE SEQUENCE</scope>
    <source>
        <strain evidence="2">EXF-13287</strain>
    </source>
</reference>
<proteinExistence type="predicted"/>
<comment type="caution">
    <text evidence="2">The sequence shown here is derived from an EMBL/GenBank/DDBJ whole genome shotgun (WGS) entry which is preliminary data.</text>
</comment>